<feature type="domain" description="HTH tetR-type" evidence="3">
    <location>
        <begin position="8"/>
        <end position="67"/>
    </location>
</feature>
<evidence type="ECO:0000256" key="2">
    <source>
        <dbReference type="PROSITE-ProRule" id="PRU00335"/>
    </source>
</evidence>
<dbReference type="PRINTS" id="PR00455">
    <property type="entry name" value="HTHTETR"/>
</dbReference>
<dbReference type="KEGG" id="emt:CPZ25_013315"/>
<keyword evidence="5" id="KW-1185">Reference proteome</keyword>
<dbReference type="PANTHER" id="PTHR30328">
    <property type="entry name" value="TRANSCRIPTIONAL REPRESSOR"/>
    <property type="match status" value="1"/>
</dbReference>
<name>A0A4P9C9S8_EUBML</name>
<accession>A0A4P9C9S8</accession>
<dbReference type="GO" id="GO:0006355">
    <property type="term" value="P:regulation of DNA-templated transcription"/>
    <property type="evidence" value="ECO:0007669"/>
    <property type="project" value="UniProtKB-ARBA"/>
</dbReference>
<sequence>MKKEAKTEITKERIMTAAMREFGEKGYFAASLNNICGTGIPKGLLYHNFKNKDALYLACVEKSFSALTAYLKKQNTGSDLRGYMDARLRFFQENEYETHLFFEAILQPPAQLKKEIQNIQKDFKAFNLILYKEILSSITLRESISEEDALAYFSLMQDMFNGYFSSPVYNNLPFSDIVSSHEVNLAKFLDFMLYGLAERGYES</sequence>
<reference evidence="4 5" key="1">
    <citation type="submission" date="2018-05" db="EMBL/GenBank/DDBJ databases">
        <title>Genome comparison of Eubacterium sp.</title>
        <authorList>
            <person name="Feng Y."/>
            <person name="Sanchez-Andrea I."/>
            <person name="Stams A.J.M."/>
            <person name="De Vos W.M."/>
        </authorList>
    </citation>
    <scope>NUCLEOTIDE SEQUENCE [LARGE SCALE GENOMIC DNA]</scope>
    <source>
        <strain evidence="4 5">YI</strain>
    </source>
</reference>
<dbReference type="InterPro" id="IPR050109">
    <property type="entry name" value="HTH-type_TetR-like_transc_reg"/>
</dbReference>
<dbReference type="Gene3D" id="1.10.10.60">
    <property type="entry name" value="Homeodomain-like"/>
    <property type="match status" value="1"/>
</dbReference>
<dbReference type="InterPro" id="IPR001647">
    <property type="entry name" value="HTH_TetR"/>
</dbReference>
<dbReference type="InterPro" id="IPR036271">
    <property type="entry name" value="Tet_transcr_reg_TetR-rel_C_sf"/>
</dbReference>
<evidence type="ECO:0000256" key="1">
    <source>
        <dbReference type="ARBA" id="ARBA00023125"/>
    </source>
</evidence>
<dbReference type="Proteomes" id="UP000218387">
    <property type="component" value="Chromosome"/>
</dbReference>
<dbReference type="AlphaFoldDB" id="A0A4P9C9S8"/>
<dbReference type="RefSeq" id="WP_058692968.1">
    <property type="nucleotide sequence ID" value="NZ_CP029487.1"/>
</dbReference>
<evidence type="ECO:0000259" key="3">
    <source>
        <dbReference type="PROSITE" id="PS50977"/>
    </source>
</evidence>
<dbReference type="Pfam" id="PF00440">
    <property type="entry name" value="TetR_N"/>
    <property type="match status" value="1"/>
</dbReference>
<evidence type="ECO:0000313" key="5">
    <source>
        <dbReference type="Proteomes" id="UP000218387"/>
    </source>
</evidence>
<dbReference type="EMBL" id="CP029487">
    <property type="protein sequence ID" value="QCT72264.1"/>
    <property type="molecule type" value="Genomic_DNA"/>
</dbReference>
<proteinExistence type="predicted"/>
<feature type="DNA-binding region" description="H-T-H motif" evidence="2">
    <location>
        <begin position="30"/>
        <end position="49"/>
    </location>
</feature>
<dbReference type="GO" id="GO:0003677">
    <property type="term" value="F:DNA binding"/>
    <property type="evidence" value="ECO:0007669"/>
    <property type="project" value="UniProtKB-UniRule"/>
</dbReference>
<dbReference type="PROSITE" id="PS50977">
    <property type="entry name" value="HTH_TETR_2"/>
    <property type="match status" value="1"/>
</dbReference>
<dbReference type="PANTHER" id="PTHR30328:SF54">
    <property type="entry name" value="HTH-TYPE TRANSCRIPTIONAL REPRESSOR SCO4008"/>
    <property type="match status" value="1"/>
</dbReference>
<dbReference type="Gene3D" id="1.10.357.10">
    <property type="entry name" value="Tetracycline Repressor, domain 2"/>
    <property type="match status" value="1"/>
</dbReference>
<dbReference type="SUPFAM" id="SSF48498">
    <property type="entry name" value="Tetracyclin repressor-like, C-terminal domain"/>
    <property type="match status" value="1"/>
</dbReference>
<evidence type="ECO:0000313" key="4">
    <source>
        <dbReference type="EMBL" id="QCT72264.1"/>
    </source>
</evidence>
<keyword evidence="1 2" id="KW-0238">DNA-binding</keyword>
<dbReference type="InterPro" id="IPR009057">
    <property type="entry name" value="Homeodomain-like_sf"/>
</dbReference>
<dbReference type="SUPFAM" id="SSF46689">
    <property type="entry name" value="Homeodomain-like"/>
    <property type="match status" value="1"/>
</dbReference>
<gene>
    <name evidence="4" type="ORF">CPZ25_013315</name>
</gene>
<protein>
    <submittedName>
        <fullName evidence="4">TetR/AcrR family transcriptional regulator</fullName>
    </submittedName>
</protein>
<organism evidence="4 5">
    <name type="scientific">Eubacterium maltosivorans</name>
    <dbReference type="NCBI Taxonomy" id="2041044"/>
    <lineage>
        <taxon>Bacteria</taxon>
        <taxon>Bacillati</taxon>
        <taxon>Bacillota</taxon>
        <taxon>Clostridia</taxon>
        <taxon>Eubacteriales</taxon>
        <taxon>Eubacteriaceae</taxon>
        <taxon>Eubacterium</taxon>
    </lineage>
</organism>